<gene>
    <name evidence="8" type="ORF">FNH04_24325</name>
</gene>
<dbReference type="PROSITE" id="PS51198">
    <property type="entry name" value="UVRD_HELICASE_ATP_BIND"/>
    <property type="match status" value="1"/>
</dbReference>
<reference evidence="8 9" key="1">
    <citation type="submission" date="2019-07" db="EMBL/GenBank/DDBJ databases">
        <title>New species of Amycolatopsis and Streptomyces.</title>
        <authorList>
            <person name="Duangmal K."/>
            <person name="Teo W.F.A."/>
            <person name="Lipun K."/>
        </authorList>
    </citation>
    <scope>NUCLEOTIDE SEQUENCE [LARGE SCALE GENOMIC DNA]</scope>
    <source>
        <strain evidence="8 9">TISTR 2346</strain>
    </source>
</reference>
<dbReference type="PANTHER" id="PTHR11070:SF45">
    <property type="entry name" value="DNA 3'-5' HELICASE"/>
    <property type="match status" value="1"/>
</dbReference>
<evidence type="ECO:0000256" key="6">
    <source>
        <dbReference type="SAM" id="MobiDB-lite"/>
    </source>
</evidence>
<keyword evidence="4 5" id="KW-0067">ATP-binding</keyword>
<feature type="compositionally biased region" description="Low complexity" evidence="6">
    <location>
        <begin position="163"/>
        <end position="174"/>
    </location>
</feature>
<dbReference type="Proteomes" id="UP000326979">
    <property type="component" value="Unassembled WGS sequence"/>
</dbReference>
<keyword evidence="2 5" id="KW-0378">Hydrolase</keyword>
<proteinExistence type="predicted"/>
<dbReference type="InterPro" id="IPR027417">
    <property type="entry name" value="P-loop_NTPase"/>
</dbReference>
<comment type="caution">
    <text evidence="8">The sequence shown here is derived from an EMBL/GenBank/DDBJ whole genome shotgun (WGS) entry which is preliminary data.</text>
</comment>
<dbReference type="GO" id="GO:0043138">
    <property type="term" value="F:3'-5' DNA helicase activity"/>
    <property type="evidence" value="ECO:0007669"/>
    <property type="project" value="TreeGrafter"/>
</dbReference>
<keyword evidence="9" id="KW-1185">Reference proteome</keyword>
<dbReference type="RefSeq" id="WP_152787653.1">
    <property type="nucleotide sequence ID" value="NZ_JBHUMN010000004.1"/>
</dbReference>
<feature type="region of interest" description="Disordered" evidence="6">
    <location>
        <begin position="1199"/>
        <end position="1219"/>
    </location>
</feature>
<dbReference type="PANTHER" id="PTHR11070">
    <property type="entry name" value="UVRD / RECB / PCRA DNA HELICASE FAMILY MEMBER"/>
    <property type="match status" value="1"/>
</dbReference>
<feature type="region of interest" description="Disordered" evidence="6">
    <location>
        <begin position="156"/>
        <end position="205"/>
    </location>
</feature>
<organism evidence="8 9">
    <name type="scientific">Streptomyces phyllanthi</name>
    <dbReference type="NCBI Taxonomy" id="1803180"/>
    <lineage>
        <taxon>Bacteria</taxon>
        <taxon>Bacillati</taxon>
        <taxon>Actinomycetota</taxon>
        <taxon>Actinomycetes</taxon>
        <taxon>Kitasatosporales</taxon>
        <taxon>Streptomycetaceae</taxon>
        <taxon>Streptomyces</taxon>
    </lineage>
</organism>
<dbReference type="InterPro" id="IPR000212">
    <property type="entry name" value="DNA_helicase_UvrD/REP"/>
</dbReference>
<dbReference type="EMBL" id="VJZE01000185">
    <property type="protein sequence ID" value="MPY42918.1"/>
    <property type="molecule type" value="Genomic_DNA"/>
</dbReference>
<dbReference type="GO" id="GO:0005829">
    <property type="term" value="C:cytosol"/>
    <property type="evidence" value="ECO:0007669"/>
    <property type="project" value="TreeGrafter"/>
</dbReference>
<feature type="domain" description="UvrD-like helicase ATP-binding" evidence="7">
    <location>
        <begin position="230"/>
        <end position="586"/>
    </location>
</feature>
<evidence type="ECO:0000256" key="2">
    <source>
        <dbReference type="ARBA" id="ARBA00022801"/>
    </source>
</evidence>
<name>A0A5N8W918_9ACTN</name>
<evidence type="ECO:0000313" key="8">
    <source>
        <dbReference type="EMBL" id="MPY42918.1"/>
    </source>
</evidence>
<feature type="binding site" evidence="5">
    <location>
        <begin position="251"/>
        <end position="258"/>
    </location>
    <ligand>
        <name>ATP</name>
        <dbReference type="ChEBI" id="CHEBI:30616"/>
    </ligand>
</feature>
<evidence type="ECO:0000313" key="9">
    <source>
        <dbReference type="Proteomes" id="UP000326979"/>
    </source>
</evidence>
<dbReference type="AlphaFoldDB" id="A0A5N8W918"/>
<dbReference type="InterPro" id="IPR027785">
    <property type="entry name" value="UvrD-like_helicase_C"/>
</dbReference>
<evidence type="ECO:0000256" key="4">
    <source>
        <dbReference type="ARBA" id="ARBA00022840"/>
    </source>
</evidence>
<evidence type="ECO:0000256" key="3">
    <source>
        <dbReference type="ARBA" id="ARBA00022806"/>
    </source>
</evidence>
<keyword evidence="1 5" id="KW-0547">Nucleotide-binding</keyword>
<sequence>MSKRARRADVLAEEQRAVDHAYHCLERARQRAEALKGVGAAASGKDAIDLKSAWQRELAALDLGRNALVFMRADVDEGNGRETFYIGRRSVFDTEQNAAVISWSSEAAVRWRLTSEQEPGDVRLLRQIVCDEQLVKRYFDLHGTGAAARPYETVQEALETREPQTPQTPETSESPEPPEGAAPSQPAEAGQAIDDGDEQAGKSAEQEWRDHLLDELDRARDGAMHDIVETIQRDQLRLVTEEPDGVLIVQGGPGTGKTAVGMHRVSWLLDNNHVAADNMLVVGPNRGFLEYARSALVELGNGGVTMLELPALWSGATARRDPGPVALVKSDARMSLVLQRAVDNQTITGVERLEALVGGPVFTFELRRREVVVPVAELARIAEDALAGDSPYRVRQERCAQRIVQHLTQAYLSLLPGPADTDYFTEIRRSRPVTRLLRRMAPELTAREALRKLLSSAATLSAAADGVLTSAEQSQLTTYHEAAARDASLREPSLEDLVCLDELEHVLSGRPERTYGHLVVDEAQELTPMQARSLARRCPSGSMTILGDLAQATGPFPYEDWEQLGTALAGRGGRRLAELLTGFRVPGEVMDFVRPLGAHCAPGIAVPTSVRRTGTGVAVSEGADPAVRAAEHARNLAGGPGRPGGFGGPGGPDGTAAGRTVAVIVPTAPHWRETVATAVAEHASISVLTADEVKGLEFDHVVVVEPSVIAGDDPVGLRRLYVALTRCTQSLTVVHHRPLPRWIGGPAHTAPTPKQVMAKASKKTGARAGSRPCSRYRADGTRCANETRQPDGWCRAPECGGFRTAAPVTGGKRGYLGVPQDTVTDVRLELSPQRVADIRITSAACGAFIALHRGSLAEAAVELHATLTPFLAQGRHLRSPDGWFLDLDGYRLVLDAEARAVTGYASGHVERTYAQFAAGVPSRAGWEARAGRRSALTQPATGEGDDLADETAVRNLSTGGLHITVSACAGYERLSRCPDQPDDEFLRGLRENLSADLRTGRIERVGQRVFVEGERCQWTLRSDGQVLTTVRKAGSEIYRSPAAHEADDHQREGNTMSAATLEDESMIAGTDGNGSPGLGSSVAERQVTARKDHSHESLRHRLLADLYERFTDVGDSDHVDAWSLGPEGMTLFEVLGENSHGYPQIREAALHLLEAACLHPGGQAEYLVIVLREPPTEPWAADIADRAFSVALAWRDGSGWAGPGARHITDGEPEEDGDR</sequence>
<dbReference type="GO" id="GO:0005524">
    <property type="term" value="F:ATP binding"/>
    <property type="evidence" value="ECO:0007669"/>
    <property type="project" value="UniProtKB-UniRule"/>
</dbReference>
<dbReference type="GO" id="GO:0016787">
    <property type="term" value="F:hydrolase activity"/>
    <property type="evidence" value="ECO:0007669"/>
    <property type="project" value="UniProtKB-UniRule"/>
</dbReference>
<dbReference type="GO" id="GO:0003677">
    <property type="term" value="F:DNA binding"/>
    <property type="evidence" value="ECO:0007669"/>
    <property type="project" value="InterPro"/>
</dbReference>
<dbReference type="SUPFAM" id="SSF52540">
    <property type="entry name" value="P-loop containing nucleoside triphosphate hydrolases"/>
    <property type="match status" value="1"/>
</dbReference>
<dbReference type="Pfam" id="PF13538">
    <property type="entry name" value="UvrD_C_2"/>
    <property type="match status" value="1"/>
</dbReference>
<dbReference type="Pfam" id="PF00580">
    <property type="entry name" value="UvrD-helicase"/>
    <property type="match status" value="1"/>
</dbReference>
<evidence type="ECO:0000259" key="7">
    <source>
        <dbReference type="PROSITE" id="PS51198"/>
    </source>
</evidence>
<dbReference type="Gene3D" id="3.40.50.300">
    <property type="entry name" value="P-loop containing nucleotide triphosphate hydrolases"/>
    <property type="match status" value="3"/>
</dbReference>
<protein>
    <submittedName>
        <fullName evidence="8">AAA family ATPase</fullName>
    </submittedName>
</protein>
<dbReference type="OrthoDB" id="4312151at2"/>
<evidence type="ECO:0000256" key="1">
    <source>
        <dbReference type="ARBA" id="ARBA00022741"/>
    </source>
</evidence>
<accession>A0A5N8W918</accession>
<dbReference type="InterPro" id="IPR014016">
    <property type="entry name" value="UvrD-like_ATP-bd"/>
</dbReference>
<evidence type="ECO:0000256" key="5">
    <source>
        <dbReference type="PROSITE-ProRule" id="PRU00560"/>
    </source>
</evidence>
<feature type="compositionally biased region" description="Low complexity" evidence="6">
    <location>
        <begin position="181"/>
        <end position="192"/>
    </location>
</feature>
<feature type="region of interest" description="Disordered" evidence="6">
    <location>
        <begin position="1066"/>
        <end position="1094"/>
    </location>
</feature>
<dbReference type="GO" id="GO:0000725">
    <property type="term" value="P:recombinational repair"/>
    <property type="evidence" value="ECO:0007669"/>
    <property type="project" value="TreeGrafter"/>
</dbReference>
<keyword evidence="3 5" id="KW-0347">Helicase</keyword>